<dbReference type="AlphaFoldDB" id="A0A857KLK6"/>
<reference evidence="1" key="1">
    <citation type="journal article" date="2021" name="Nat. Microbiol.">
        <title>Cocultivation of an ultrasmall environmental parasitic bacterium with lytic ability against bacteria associated with wastewater foams.</title>
        <authorList>
            <person name="Batinovic S."/>
            <person name="Rose J.J.A."/>
            <person name="Ratcliffe J."/>
            <person name="Seviour R.J."/>
            <person name="Petrovski S."/>
        </authorList>
    </citation>
    <scope>NUCLEOTIDE SEQUENCE</scope>
    <source>
        <strain evidence="1">CON44</strain>
    </source>
</reference>
<proteinExistence type="predicted"/>
<gene>
    <name evidence="1" type="ORF">GII30_14600</name>
</gene>
<name>A0A857KLK6_9ACTN</name>
<dbReference type="RefSeq" id="WP_005187030.1">
    <property type="nucleotide sequence ID" value="NZ_CP045804.1"/>
</dbReference>
<organism evidence="1">
    <name type="scientific">Gordonia amarae</name>
    <dbReference type="NCBI Taxonomy" id="36821"/>
    <lineage>
        <taxon>Bacteria</taxon>
        <taxon>Bacillati</taxon>
        <taxon>Actinomycetota</taxon>
        <taxon>Actinomycetes</taxon>
        <taxon>Mycobacteriales</taxon>
        <taxon>Gordoniaceae</taxon>
        <taxon>Gordonia</taxon>
    </lineage>
</organism>
<accession>A0A857KLK6</accession>
<dbReference type="EMBL" id="CP045810">
    <property type="protein sequence ID" value="QHN40213.1"/>
    <property type="molecule type" value="Genomic_DNA"/>
</dbReference>
<protein>
    <submittedName>
        <fullName evidence="1">Uncharacterized protein</fullName>
    </submittedName>
</protein>
<sequence>MHRTRFVDDLAPGDRIAIEGWRGTVRNNHPHGTNDRLIELVLSSDNRSQIVLKAGEVVEVL</sequence>
<evidence type="ECO:0000313" key="1">
    <source>
        <dbReference type="EMBL" id="QHN40213.1"/>
    </source>
</evidence>